<evidence type="ECO:0000256" key="8">
    <source>
        <dbReference type="PROSITE-ProRule" id="PRU00508"/>
    </source>
</evidence>
<evidence type="ECO:0000313" key="12">
    <source>
        <dbReference type="Proteomes" id="UP000788993"/>
    </source>
</evidence>
<comment type="function">
    <text evidence="9">Ubiquitin ligase protein which is a component of the N-end rule pathway. Recognizes and binds to proteins bearing specific N-terminal residues that are destabilizing according to the N-end rule, leading to their ubiquitination and subsequent degradation.</text>
</comment>
<organism evidence="11 12">
    <name type="scientific">Ogataea polymorpha</name>
    <dbReference type="NCBI Taxonomy" id="460523"/>
    <lineage>
        <taxon>Eukaryota</taxon>
        <taxon>Fungi</taxon>
        <taxon>Dikarya</taxon>
        <taxon>Ascomycota</taxon>
        <taxon>Saccharomycotina</taxon>
        <taxon>Pichiomycetes</taxon>
        <taxon>Pichiales</taxon>
        <taxon>Pichiaceae</taxon>
        <taxon>Ogataea</taxon>
    </lineage>
</organism>
<dbReference type="InterPro" id="IPR044046">
    <property type="entry name" value="E3_ligase_UBR-like_C"/>
</dbReference>
<dbReference type="Pfam" id="PF18995">
    <property type="entry name" value="PRT6_C"/>
    <property type="match status" value="1"/>
</dbReference>
<dbReference type="Proteomes" id="UP000788993">
    <property type="component" value="Unassembled WGS sequence"/>
</dbReference>
<comment type="pathway">
    <text evidence="9">Protein modification; protein ubiquitination.</text>
</comment>
<dbReference type="GO" id="GO:0071596">
    <property type="term" value="P:ubiquitin-dependent protein catabolic process via the N-end rule pathway"/>
    <property type="evidence" value="ECO:0007669"/>
    <property type="project" value="UniProtKB-UniRule"/>
</dbReference>
<dbReference type="Gene3D" id="2.10.110.30">
    <property type="match status" value="1"/>
</dbReference>
<name>A0A9P8PTU4_9ASCO</name>
<keyword evidence="12" id="KW-1185">Reference proteome</keyword>
<reference evidence="11" key="1">
    <citation type="journal article" date="2021" name="Open Biol.">
        <title>Shared evolutionary footprints suggest mitochondrial oxidative damage underlies multiple complex I losses in fungi.</title>
        <authorList>
            <person name="Schikora-Tamarit M.A."/>
            <person name="Marcet-Houben M."/>
            <person name="Nosek J."/>
            <person name="Gabaldon T."/>
        </authorList>
    </citation>
    <scope>NUCLEOTIDE SEQUENCE</scope>
    <source>
        <strain evidence="11">NCAIM Y.01608</strain>
    </source>
</reference>
<protein>
    <recommendedName>
        <fullName evidence="9">E3 ubiquitin-protein ligase</fullName>
        <ecNumber evidence="9">2.3.2.27</ecNumber>
    </recommendedName>
</protein>
<dbReference type="EMBL" id="JAEUBD010000108">
    <property type="protein sequence ID" value="KAH3677530.1"/>
    <property type="molecule type" value="Genomic_DNA"/>
</dbReference>
<dbReference type="SMART" id="SM00396">
    <property type="entry name" value="ZnF_UBR1"/>
    <property type="match status" value="1"/>
</dbReference>
<evidence type="ECO:0000259" key="10">
    <source>
        <dbReference type="PROSITE" id="PS51157"/>
    </source>
</evidence>
<dbReference type="GO" id="GO:0000151">
    <property type="term" value="C:ubiquitin ligase complex"/>
    <property type="evidence" value="ECO:0007669"/>
    <property type="project" value="TreeGrafter"/>
</dbReference>
<keyword evidence="4 9" id="KW-0863">Zinc-finger</keyword>
<evidence type="ECO:0000256" key="4">
    <source>
        <dbReference type="ARBA" id="ARBA00022771"/>
    </source>
</evidence>
<dbReference type="Pfam" id="PF22960">
    <property type="entry name" value="WHD_UBR1"/>
    <property type="match status" value="1"/>
</dbReference>
<dbReference type="EC" id="2.3.2.27" evidence="9"/>
<sequence>MAQPDGAQTLRRFLAGLPRSHDYKFTKQVRSLIRATLNNMAGLDESQLKVDPDVHNHFNRPCGRKFQRGEACYRCLTCAFDETCALCSYCFQPQHHQNHQVHKSIIQREANGCCDCGDPEAYGSLKCDLSRNQIMEQTPCTPEFEATVSVALDYILDVMMHSYACILPPKTRLDVLHWSELSELDYQLYGVKDENSYKFALVLYNDQIHQYRDAVQRVRFATGKVIEFAEMVVSKCNSFGKAVVMISTDIEFLLKKQSILTSTGLTACIRSCRDIFKENVCDELIMWISDLTNSMIVKNNMNYQDVICMAFLSRYNRGYKDLPVSVHDLNHQDYSLNRDNYDGALPKDTLVYYKFQTHYTPLKYEWEIPSDILKQCQYSNLSLLGSGKNYVHFEGSRFQYLAYFDIRFCKTIRTKLHDIYVSVIINDLKYKLLFTAQYVDIYVDLTTMFLSLDREPEYSLLPMLSPQLFTCPSNCTAIVKHGDMCKMIEMVDYYVRTGFTKVNHSQYSFNKTGLLYFSLKNRKWGHIFLDMTYIISRNQINDNLFSYLPYFNKLLEVLSVFQGRPTIRREATTHVEYELTDYGLYFNGMSVISHFLEHISKALNKTSSEDSSHYLLKLTVCQIIQTLFIKHEPSKESESGVHKIIENQEPVVEFHTLQINNVSTRIVKFDVLSEKVSFLHPLHSFLSWCLEMSPSLSKQSIFGCVMNCIDQIPRMLDVGLPDVSIEGDYTKAVFDIPLRTIVLLSQIKVGLWVRNGLSIRNQMNIYKNSGIREFGYFRDLFLVQVFCAFQNTDVSLPTLIDRWNLVDWCKGDYENSPYTTAHVHEMAEEFILFLINLLTEDLHLHKKSAVEIPDLRIRKEIIQSLCFKPVSYSKITSEISEHITSEKRFFIVFNQCVDEIPQKTVSQTHRDAKTYKLKDELYDEVDPYYIHYSSNKREDCMRILKERIHHITKVPMTEVYVSPKKINWDNSPFKGLTKITCSVHFTSILENTLKYCLDHVKPESSIDTLLDFTLHLTHIAVCLPNASEFISLYIRNCKVPSLLYSLLLKEKFRAFFPKCRAILKIVCDHFENNEDVLTQMMPEYNPSDIKPSSAFEESVSDKKKRLAKKKRCQILAKFKKQQQKFAENFSVDGTDLMDVDEYDSNEEDNSWTYPHERCILCQMPANYEDEPFGIISYILQSNEFRSIPFEDKYWFYKSFTGNANLDEEEITRDTKVQAYLNKVEEDAVIGPGFPSNDHACNENHAVFNSCCHGMHFSCYSSFLKSIKARQVSQITRTIPEDVSRQEFLCPLCKAVNNIFVPIYYTSNSASLISKLRNKPTQIFDPELESILHNSPAHLEVIKNDLIGYVKSNVKPQYWFINDDNLTVDTTSKSFLALNHSLSALAVLSLPFDGISSLIAKTIESVEISLRGLYYDPGALQLLIYEIPNQSLTSLRVWNQFRELIRNAEIATSTSNQYSRRFLTYSERLLGLWNNIYRDEDLVHEGEDYFKLLVGAEEVPSLGLDYSRLLHLCYIKHVRQSVLSLMSKLEIMKFDSEDMIDDLADIPYNSRKLDRIWQTFCGNEHSQASGILYSMLVRLVTPFLRKCLIYSFVRFSVLLPGDLPDLTQFSLECDKLCAVMNLPNLYDVLEAFPLEQFRTSMERRLQLRSARIPFPAQIRLIPLPHRLNKFFSLYYNKLTDKPSDPAICLFCAKLVHLQAQNYGDRLGACNIHLKWECINGQFGIFFIPKSNSILLLNKGKGSFFESPYLDDYGEIDQDSKKGHDLSLSQPKYDEFMRTVWLQHNIPNQIARKLESQIDIGGWETL</sequence>
<comment type="caution">
    <text evidence="11">The sequence shown here is derived from an EMBL/GenBank/DDBJ whole genome shotgun (WGS) entry which is preliminary data.</text>
</comment>
<dbReference type="InterPro" id="IPR036390">
    <property type="entry name" value="WH_DNA-bd_sf"/>
</dbReference>
<dbReference type="InterPro" id="IPR003126">
    <property type="entry name" value="Znf_UBR"/>
</dbReference>
<dbReference type="Pfam" id="PF02207">
    <property type="entry name" value="zf-UBR"/>
    <property type="match status" value="1"/>
</dbReference>
<comment type="catalytic activity">
    <reaction evidence="1 9">
        <text>S-ubiquitinyl-[E2 ubiquitin-conjugating enzyme]-L-cysteine + [acceptor protein]-L-lysine = [E2 ubiquitin-conjugating enzyme]-L-cysteine + N(6)-ubiquitinyl-[acceptor protein]-L-lysine.</text>
        <dbReference type="EC" id="2.3.2.27"/>
    </reaction>
</comment>
<keyword evidence="3 9" id="KW-0479">Metal-binding</keyword>
<reference evidence="11" key="2">
    <citation type="submission" date="2021-01" db="EMBL/GenBank/DDBJ databases">
        <authorList>
            <person name="Schikora-Tamarit M.A."/>
        </authorList>
    </citation>
    <scope>NUCLEOTIDE SEQUENCE</scope>
    <source>
        <strain evidence="11">NCAIM Y.01608</strain>
    </source>
</reference>
<dbReference type="InterPro" id="IPR055194">
    <property type="entry name" value="UBR1-like_WH"/>
</dbReference>
<feature type="domain" description="UBR-type" evidence="10">
    <location>
        <begin position="60"/>
        <end position="132"/>
    </location>
</feature>
<dbReference type="GO" id="GO:0008270">
    <property type="term" value="F:zinc ion binding"/>
    <property type="evidence" value="ECO:0007669"/>
    <property type="project" value="UniProtKB-UniRule"/>
</dbReference>
<dbReference type="CDD" id="cd19672">
    <property type="entry name" value="UBR-box_UBR1_like"/>
    <property type="match status" value="1"/>
</dbReference>
<accession>A0A9P8PTU4</accession>
<feature type="zinc finger region" description="UBR-type" evidence="8">
    <location>
        <begin position="60"/>
        <end position="132"/>
    </location>
</feature>
<dbReference type="GO" id="GO:0005737">
    <property type="term" value="C:cytoplasm"/>
    <property type="evidence" value="ECO:0007669"/>
    <property type="project" value="TreeGrafter"/>
</dbReference>
<dbReference type="Gene3D" id="1.10.10.2670">
    <property type="entry name" value="E3 ubiquitin-protein ligase"/>
    <property type="match status" value="1"/>
</dbReference>
<keyword evidence="2 9" id="KW-0808">Transferase</keyword>
<evidence type="ECO:0000256" key="9">
    <source>
        <dbReference type="RuleBase" id="RU366018"/>
    </source>
</evidence>
<dbReference type="InterPro" id="IPR042065">
    <property type="entry name" value="E3_ELL-like"/>
</dbReference>
<evidence type="ECO:0000313" key="11">
    <source>
        <dbReference type="EMBL" id="KAH3677530.1"/>
    </source>
</evidence>
<dbReference type="InterPro" id="IPR039164">
    <property type="entry name" value="UBR1-like"/>
</dbReference>
<dbReference type="PANTHER" id="PTHR21497:SF24">
    <property type="entry name" value="E3 UBIQUITIN-PROTEIN LIGASE UBR1"/>
    <property type="match status" value="1"/>
</dbReference>
<keyword evidence="5 9" id="KW-0833">Ubl conjugation pathway</keyword>
<dbReference type="PROSITE" id="PS51157">
    <property type="entry name" value="ZF_UBR"/>
    <property type="match status" value="1"/>
</dbReference>
<evidence type="ECO:0000256" key="7">
    <source>
        <dbReference type="ARBA" id="ARBA00046341"/>
    </source>
</evidence>
<evidence type="ECO:0000256" key="5">
    <source>
        <dbReference type="ARBA" id="ARBA00022786"/>
    </source>
</evidence>
<comment type="similarity">
    <text evidence="7 9">Belongs to the E3 ubiquitin-protein ligase UBR1-like family.</text>
</comment>
<evidence type="ECO:0000256" key="2">
    <source>
        <dbReference type="ARBA" id="ARBA00022679"/>
    </source>
</evidence>
<evidence type="ECO:0000256" key="6">
    <source>
        <dbReference type="ARBA" id="ARBA00022833"/>
    </source>
</evidence>
<dbReference type="GO" id="GO:0061630">
    <property type="term" value="F:ubiquitin protein ligase activity"/>
    <property type="evidence" value="ECO:0007669"/>
    <property type="project" value="UniProtKB-UniRule"/>
</dbReference>
<evidence type="ECO:0000256" key="3">
    <source>
        <dbReference type="ARBA" id="ARBA00022723"/>
    </source>
</evidence>
<proteinExistence type="inferred from homology"/>
<dbReference type="PANTHER" id="PTHR21497">
    <property type="entry name" value="UBIQUITIN LIGASE E3 ALPHA-RELATED"/>
    <property type="match status" value="1"/>
</dbReference>
<keyword evidence="6 9" id="KW-0862">Zinc</keyword>
<gene>
    <name evidence="11" type="ORF">OGATHE_001005</name>
</gene>
<dbReference type="GO" id="GO:0016567">
    <property type="term" value="P:protein ubiquitination"/>
    <property type="evidence" value="ECO:0007669"/>
    <property type="project" value="UniProtKB-UniRule"/>
</dbReference>
<evidence type="ECO:0000256" key="1">
    <source>
        <dbReference type="ARBA" id="ARBA00000900"/>
    </source>
</evidence>
<dbReference type="SUPFAM" id="SSF46785">
    <property type="entry name" value="Winged helix' DNA-binding domain"/>
    <property type="match status" value="1"/>
</dbReference>